<proteinExistence type="predicted"/>
<feature type="signal peptide" evidence="3">
    <location>
        <begin position="1"/>
        <end position="16"/>
    </location>
</feature>
<evidence type="ECO:0000256" key="3">
    <source>
        <dbReference type="SAM" id="SignalP"/>
    </source>
</evidence>
<dbReference type="SMART" id="SM00028">
    <property type="entry name" value="TPR"/>
    <property type="match status" value="3"/>
</dbReference>
<evidence type="ECO:0000313" key="5">
    <source>
        <dbReference type="Proteomes" id="UP000751190"/>
    </source>
</evidence>
<keyword evidence="1" id="KW-0677">Repeat</keyword>
<keyword evidence="5" id="KW-1185">Reference proteome</keyword>
<evidence type="ECO:0000313" key="4">
    <source>
        <dbReference type="EMBL" id="KAG8461058.1"/>
    </source>
</evidence>
<dbReference type="PANTHER" id="PTHR44858:SF1">
    <property type="entry name" value="UDP-N-ACETYLGLUCOSAMINE--PEPTIDE N-ACETYLGLUCOSAMINYLTRANSFERASE SPINDLY-RELATED"/>
    <property type="match status" value="1"/>
</dbReference>
<sequence length="361" mass="37122">MAALVLFAFAIAPAVGGRGGGTAARAARGPARAVTALAFGRHLHGITAGEALGAPRAARAASAHRGRGGGIAGDDALGAPPAARAAFAFGRRACVVGAGAALGALGALRAPAFAGTAVAPTAQSADRLAKAALAAAEGRLDEAARLTAQVIELQPRYAGGFSARASLAVQRGDYAGALADYDAALELGAVEGEEGVIRLNRGVVLIAVGRPADALVDLDRSLALDRGNRLAALNRALALLDLDREDDAFAALRPLVATAGPTAVEPFWLIYALLLAERAPVSEATGVLRRLEAKFRSADDVHAALALTLAQEGRDAAAREQWRLVRDPAPFRSAERLARKPKRWPRAAARALQERLAQLEP</sequence>
<dbReference type="OrthoDB" id="421121at2759"/>
<dbReference type="AlphaFoldDB" id="A0A8J5X7F8"/>
<accession>A0A8J5X7F8</accession>
<evidence type="ECO:0000256" key="2">
    <source>
        <dbReference type="ARBA" id="ARBA00022803"/>
    </source>
</evidence>
<name>A0A8J5X7F8_DIALT</name>
<dbReference type="InterPro" id="IPR011990">
    <property type="entry name" value="TPR-like_helical_dom_sf"/>
</dbReference>
<keyword evidence="2" id="KW-0802">TPR repeat</keyword>
<evidence type="ECO:0000256" key="1">
    <source>
        <dbReference type="ARBA" id="ARBA00022737"/>
    </source>
</evidence>
<reference evidence="4" key="1">
    <citation type="submission" date="2021-05" db="EMBL/GenBank/DDBJ databases">
        <title>The genome of the haptophyte Pavlova lutheri (Diacronema luteri, Pavlovales) - a model for lipid biosynthesis in eukaryotic algae.</title>
        <authorList>
            <person name="Hulatt C.J."/>
            <person name="Posewitz M.C."/>
        </authorList>
    </citation>
    <scope>NUCLEOTIDE SEQUENCE</scope>
    <source>
        <strain evidence="4">NIVA-4/92</strain>
    </source>
</reference>
<evidence type="ECO:0008006" key="6">
    <source>
        <dbReference type="Google" id="ProtNLM"/>
    </source>
</evidence>
<dbReference type="Gene3D" id="1.25.40.10">
    <property type="entry name" value="Tetratricopeptide repeat domain"/>
    <property type="match status" value="1"/>
</dbReference>
<comment type="caution">
    <text evidence="4">The sequence shown here is derived from an EMBL/GenBank/DDBJ whole genome shotgun (WGS) entry which is preliminary data.</text>
</comment>
<keyword evidence="3" id="KW-0732">Signal</keyword>
<protein>
    <recommendedName>
        <fullName evidence="6">Tetratricopeptide repeat protein</fullName>
    </recommendedName>
</protein>
<gene>
    <name evidence="4" type="ORF">KFE25_003627</name>
</gene>
<dbReference type="InterPro" id="IPR050498">
    <property type="entry name" value="Ycf3"/>
</dbReference>
<feature type="chain" id="PRO_5035145149" description="Tetratricopeptide repeat protein" evidence="3">
    <location>
        <begin position="17"/>
        <end position="361"/>
    </location>
</feature>
<dbReference type="Proteomes" id="UP000751190">
    <property type="component" value="Unassembled WGS sequence"/>
</dbReference>
<dbReference type="EMBL" id="JAGTXO010000028">
    <property type="protein sequence ID" value="KAG8461058.1"/>
    <property type="molecule type" value="Genomic_DNA"/>
</dbReference>
<dbReference type="SUPFAM" id="SSF48452">
    <property type="entry name" value="TPR-like"/>
    <property type="match status" value="1"/>
</dbReference>
<organism evidence="4 5">
    <name type="scientific">Diacronema lutheri</name>
    <name type="common">Unicellular marine alga</name>
    <name type="synonym">Monochrysis lutheri</name>
    <dbReference type="NCBI Taxonomy" id="2081491"/>
    <lineage>
        <taxon>Eukaryota</taxon>
        <taxon>Haptista</taxon>
        <taxon>Haptophyta</taxon>
        <taxon>Pavlovophyceae</taxon>
        <taxon>Pavlovales</taxon>
        <taxon>Pavlovaceae</taxon>
        <taxon>Diacronema</taxon>
    </lineage>
</organism>
<dbReference type="InterPro" id="IPR019734">
    <property type="entry name" value="TPR_rpt"/>
</dbReference>
<dbReference type="PANTHER" id="PTHR44858">
    <property type="entry name" value="TETRATRICOPEPTIDE REPEAT PROTEIN 6"/>
    <property type="match status" value="1"/>
</dbReference>